<feature type="compositionally biased region" description="Polar residues" evidence="1">
    <location>
        <begin position="64"/>
        <end position="73"/>
    </location>
</feature>
<accession>A0A1I8FRS3</accession>
<evidence type="ECO:0000256" key="1">
    <source>
        <dbReference type="SAM" id="MobiDB-lite"/>
    </source>
</evidence>
<proteinExistence type="predicted"/>
<keyword evidence="2" id="KW-1185">Reference proteome</keyword>
<name>A0A1I8FRS3_9PLAT</name>
<evidence type="ECO:0000313" key="2">
    <source>
        <dbReference type="Proteomes" id="UP000095280"/>
    </source>
</evidence>
<dbReference type="Proteomes" id="UP000095280">
    <property type="component" value="Unplaced"/>
</dbReference>
<feature type="region of interest" description="Disordered" evidence="1">
    <location>
        <begin position="60"/>
        <end position="128"/>
    </location>
</feature>
<protein>
    <submittedName>
        <fullName evidence="3">MADS-box domain-containing protein</fullName>
    </submittedName>
</protein>
<dbReference type="AlphaFoldDB" id="A0A1I8FRS3"/>
<feature type="compositionally biased region" description="Basic and acidic residues" evidence="1">
    <location>
        <begin position="74"/>
        <end position="102"/>
    </location>
</feature>
<dbReference type="WBParaSite" id="maker-unitig_47467-snap-gene-0.3-mRNA-1">
    <property type="protein sequence ID" value="maker-unitig_47467-snap-gene-0.3-mRNA-1"/>
    <property type="gene ID" value="maker-unitig_47467-snap-gene-0.3"/>
</dbReference>
<evidence type="ECO:0000313" key="3">
    <source>
        <dbReference type="WBParaSite" id="maker-unitig_47467-snap-gene-0.3-mRNA-1"/>
    </source>
</evidence>
<organism evidence="2 3">
    <name type="scientific">Macrostomum lignano</name>
    <dbReference type="NCBI Taxonomy" id="282301"/>
    <lineage>
        <taxon>Eukaryota</taxon>
        <taxon>Metazoa</taxon>
        <taxon>Spiralia</taxon>
        <taxon>Lophotrochozoa</taxon>
        <taxon>Platyhelminthes</taxon>
        <taxon>Rhabditophora</taxon>
        <taxon>Macrostomorpha</taxon>
        <taxon>Macrostomida</taxon>
        <taxon>Macrostomidae</taxon>
        <taxon>Macrostomum</taxon>
    </lineage>
</organism>
<reference evidence="3" key="1">
    <citation type="submission" date="2016-11" db="UniProtKB">
        <authorList>
            <consortium name="WormBaseParasite"/>
        </authorList>
    </citation>
    <scope>IDENTIFICATION</scope>
</reference>
<sequence>MTKKVFQQRKARSLFKDHHVLLIVKRRNGRNTKSCASPEVLPLLHSNDANGLLQQFELLSSQEPSGNGVSTRKPTVDEMRKEVRAEARAAYRHENGQEDNDHNVQASGGTAEHAQDESESMTLENRNSLRIRRPCRIADRAESADPALRAKPATVTPSVGIPTITVSTSSTKAGFSTDDVEVVF</sequence>